<dbReference type="AlphaFoldDB" id="A0A1M6IAB1"/>
<feature type="transmembrane region" description="Helical" evidence="1">
    <location>
        <begin position="43"/>
        <end position="59"/>
    </location>
</feature>
<gene>
    <name evidence="2" type="ORF">SAMN02745243_00294</name>
</gene>
<keyword evidence="3" id="KW-1185">Reference proteome</keyword>
<keyword evidence="1" id="KW-0472">Membrane</keyword>
<evidence type="ECO:0000313" key="3">
    <source>
        <dbReference type="Proteomes" id="UP000184301"/>
    </source>
</evidence>
<proteinExistence type="predicted"/>
<feature type="transmembrane region" description="Helical" evidence="1">
    <location>
        <begin position="65"/>
        <end position="83"/>
    </location>
</feature>
<dbReference type="InterPro" id="IPR007401">
    <property type="entry name" value="DUF454"/>
</dbReference>
<name>A0A1M6IAB1_9FIRM</name>
<evidence type="ECO:0000256" key="1">
    <source>
        <dbReference type="SAM" id="Phobius"/>
    </source>
</evidence>
<dbReference type="EMBL" id="FQZY01000006">
    <property type="protein sequence ID" value="SHJ31352.1"/>
    <property type="molecule type" value="Genomic_DNA"/>
</dbReference>
<organism evidence="2 3">
    <name type="scientific">Hespellia stercorisuis DSM 15480</name>
    <dbReference type="NCBI Taxonomy" id="1121950"/>
    <lineage>
        <taxon>Bacteria</taxon>
        <taxon>Bacillati</taxon>
        <taxon>Bacillota</taxon>
        <taxon>Clostridia</taxon>
        <taxon>Lachnospirales</taxon>
        <taxon>Lachnospiraceae</taxon>
        <taxon>Hespellia</taxon>
    </lineage>
</organism>
<reference evidence="2 3" key="1">
    <citation type="submission" date="2016-11" db="EMBL/GenBank/DDBJ databases">
        <authorList>
            <person name="Jaros S."/>
            <person name="Januszkiewicz K."/>
            <person name="Wedrychowicz H."/>
        </authorList>
    </citation>
    <scope>NUCLEOTIDE SEQUENCE [LARGE SCALE GENOMIC DNA]</scope>
    <source>
        <strain evidence="2 3">DSM 15480</strain>
    </source>
</reference>
<accession>A0A1M6IAB1</accession>
<sequence>MLTAFCFAKSSEKLHTWFVNTKVYKKHLQSFVEKKAMTMKTKLTIVGTVTVVMALGFVMMSRVPVGRICIAIVWVCHLLYFFFRVKTLKPEDARTVKEPQNIVTEE</sequence>
<keyword evidence="1" id="KW-1133">Transmembrane helix</keyword>
<evidence type="ECO:0000313" key="2">
    <source>
        <dbReference type="EMBL" id="SHJ31352.1"/>
    </source>
</evidence>
<dbReference type="Proteomes" id="UP000184301">
    <property type="component" value="Unassembled WGS sequence"/>
</dbReference>
<keyword evidence="1" id="KW-0812">Transmembrane</keyword>
<protein>
    <submittedName>
        <fullName evidence="2">Uncharacterized protein</fullName>
    </submittedName>
</protein>
<dbReference type="PANTHER" id="PTHR35813:SF1">
    <property type="entry name" value="INNER MEMBRANE PROTEIN YBAN"/>
    <property type="match status" value="1"/>
</dbReference>
<dbReference type="PANTHER" id="PTHR35813">
    <property type="entry name" value="INNER MEMBRANE PROTEIN YBAN"/>
    <property type="match status" value="1"/>
</dbReference>
<dbReference type="STRING" id="1121950.SAMN02745243_00294"/>
<dbReference type="GO" id="GO:0005886">
    <property type="term" value="C:plasma membrane"/>
    <property type="evidence" value="ECO:0007669"/>
    <property type="project" value="TreeGrafter"/>
</dbReference>
<dbReference type="Pfam" id="PF04304">
    <property type="entry name" value="DUF454"/>
    <property type="match status" value="1"/>
</dbReference>